<dbReference type="SUPFAM" id="SSF75516">
    <property type="entry name" value="Pheromone-binding domain of LuxR-like quorum-sensing transcription factors"/>
    <property type="match status" value="1"/>
</dbReference>
<dbReference type="PROSITE" id="PS00622">
    <property type="entry name" value="HTH_LUXR_1"/>
    <property type="match status" value="1"/>
</dbReference>
<gene>
    <name evidence="5" type="ORF">DW352_22325</name>
</gene>
<organism evidence="5 6">
    <name type="scientific">Pseudolabrys taiwanensis</name>
    <dbReference type="NCBI Taxonomy" id="331696"/>
    <lineage>
        <taxon>Bacteria</taxon>
        <taxon>Pseudomonadati</taxon>
        <taxon>Pseudomonadota</taxon>
        <taxon>Alphaproteobacteria</taxon>
        <taxon>Hyphomicrobiales</taxon>
        <taxon>Xanthobacteraceae</taxon>
        <taxon>Pseudolabrys</taxon>
    </lineage>
</organism>
<keyword evidence="3" id="KW-0804">Transcription</keyword>
<dbReference type="PANTHER" id="PTHR44688">
    <property type="entry name" value="DNA-BINDING TRANSCRIPTIONAL ACTIVATOR DEVR_DOSR"/>
    <property type="match status" value="1"/>
</dbReference>
<keyword evidence="2" id="KW-0238">DNA-binding</keyword>
<dbReference type="InterPro" id="IPR000792">
    <property type="entry name" value="Tscrpt_reg_LuxR_C"/>
</dbReference>
<sequence>MGSSRGRARGMDRTAFVFDTIEEIKRAEKPDELMAILAKVGAQFGFNKACAVTSIPHTHQDFERYSYAERWPAGWHERYLERQYLNSDPVIKRLRRSTQPFAWHEVAVDRSKEAAARAIMDEATEFDLLTGFNVPIQSLKGQLATVMFAGDRFEVAWEDRPAILLIAIYAHDKMREIMGVRPLHPDQQRPLTPREIEVLKWTAEGKTSQDIADILSVSLPTVQSHITNLCRKLDVVTRAQATARAIRWGILS</sequence>
<dbReference type="KEGG" id="ptaw:DW352_22325"/>
<dbReference type="Pfam" id="PF03472">
    <property type="entry name" value="Autoind_bind"/>
    <property type="match status" value="1"/>
</dbReference>
<protein>
    <submittedName>
        <fullName evidence="5">LuxR family transcriptional regulator</fullName>
    </submittedName>
</protein>
<dbReference type="OrthoDB" id="3170288at2"/>
<dbReference type="SUPFAM" id="SSF46894">
    <property type="entry name" value="C-terminal effector domain of the bipartite response regulators"/>
    <property type="match status" value="1"/>
</dbReference>
<dbReference type="PRINTS" id="PR00038">
    <property type="entry name" value="HTHLUXR"/>
</dbReference>
<proteinExistence type="predicted"/>
<evidence type="ECO:0000256" key="3">
    <source>
        <dbReference type="ARBA" id="ARBA00023163"/>
    </source>
</evidence>
<accession>A0A346A1G9</accession>
<keyword evidence="6" id="KW-1185">Reference proteome</keyword>
<keyword evidence="1" id="KW-0805">Transcription regulation</keyword>
<dbReference type="Pfam" id="PF00196">
    <property type="entry name" value="GerE"/>
    <property type="match status" value="1"/>
</dbReference>
<evidence type="ECO:0000313" key="5">
    <source>
        <dbReference type="EMBL" id="AXK83016.1"/>
    </source>
</evidence>
<reference evidence="5 6" key="1">
    <citation type="submission" date="2018-07" db="EMBL/GenBank/DDBJ databases">
        <authorList>
            <person name="Quirk P.G."/>
            <person name="Krulwich T.A."/>
        </authorList>
    </citation>
    <scope>NUCLEOTIDE SEQUENCE [LARGE SCALE GENOMIC DNA]</scope>
    <source>
        <strain evidence="5 6">CC-BB4</strain>
    </source>
</reference>
<evidence type="ECO:0000256" key="1">
    <source>
        <dbReference type="ARBA" id="ARBA00023015"/>
    </source>
</evidence>
<dbReference type="GO" id="GO:0003677">
    <property type="term" value="F:DNA binding"/>
    <property type="evidence" value="ECO:0007669"/>
    <property type="project" value="UniProtKB-KW"/>
</dbReference>
<dbReference type="CDD" id="cd06170">
    <property type="entry name" value="LuxR_C_like"/>
    <property type="match status" value="1"/>
</dbReference>
<dbReference type="InterPro" id="IPR036693">
    <property type="entry name" value="TF_LuxR_autoind-bd_dom_sf"/>
</dbReference>
<evidence type="ECO:0000256" key="2">
    <source>
        <dbReference type="ARBA" id="ARBA00023125"/>
    </source>
</evidence>
<dbReference type="AlphaFoldDB" id="A0A346A1G9"/>
<dbReference type="Gene3D" id="1.10.10.10">
    <property type="entry name" value="Winged helix-like DNA-binding domain superfamily/Winged helix DNA-binding domain"/>
    <property type="match status" value="1"/>
</dbReference>
<dbReference type="PANTHER" id="PTHR44688:SF16">
    <property type="entry name" value="DNA-BINDING TRANSCRIPTIONAL ACTIVATOR DEVR_DOSR"/>
    <property type="match status" value="1"/>
</dbReference>
<dbReference type="EMBL" id="CP031417">
    <property type="protein sequence ID" value="AXK83016.1"/>
    <property type="molecule type" value="Genomic_DNA"/>
</dbReference>
<name>A0A346A1G9_9HYPH</name>
<dbReference type="SMART" id="SM00421">
    <property type="entry name" value="HTH_LUXR"/>
    <property type="match status" value="1"/>
</dbReference>
<dbReference type="Gene3D" id="3.30.450.80">
    <property type="entry name" value="Transcription factor LuxR-like, autoinducer-binding domain"/>
    <property type="match status" value="1"/>
</dbReference>
<evidence type="ECO:0000259" key="4">
    <source>
        <dbReference type="PROSITE" id="PS50043"/>
    </source>
</evidence>
<dbReference type="InterPro" id="IPR005143">
    <property type="entry name" value="TF_LuxR_autoind-bd_dom"/>
</dbReference>
<feature type="domain" description="HTH luxR-type" evidence="4">
    <location>
        <begin position="184"/>
        <end position="249"/>
    </location>
</feature>
<dbReference type="Proteomes" id="UP000254889">
    <property type="component" value="Chromosome"/>
</dbReference>
<dbReference type="GO" id="GO:0006355">
    <property type="term" value="P:regulation of DNA-templated transcription"/>
    <property type="evidence" value="ECO:0007669"/>
    <property type="project" value="InterPro"/>
</dbReference>
<dbReference type="PROSITE" id="PS50043">
    <property type="entry name" value="HTH_LUXR_2"/>
    <property type="match status" value="1"/>
</dbReference>
<dbReference type="InterPro" id="IPR016032">
    <property type="entry name" value="Sig_transdc_resp-reg_C-effctor"/>
</dbReference>
<evidence type="ECO:0000313" key="6">
    <source>
        <dbReference type="Proteomes" id="UP000254889"/>
    </source>
</evidence>
<dbReference type="InterPro" id="IPR036388">
    <property type="entry name" value="WH-like_DNA-bd_sf"/>
</dbReference>